<reference evidence="9" key="1">
    <citation type="submission" date="2020-05" db="EMBL/GenBank/DDBJ databases">
        <title>Phylogenomic resolution of chytrid fungi.</title>
        <authorList>
            <person name="Stajich J.E."/>
            <person name="Amses K."/>
            <person name="Simmons R."/>
            <person name="Seto K."/>
            <person name="Myers J."/>
            <person name="Bonds A."/>
            <person name="Quandt C.A."/>
            <person name="Barry K."/>
            <person name="Liu P."/>
            <person name="Grigoriev I."/>
            <person name="Longcore J.E."/>
            <person name="James T.Y."/>
        </authorList>
    </citation>
    <scope>NUCLEOTIDE SEQUENCE</scope>
    <source>
        <strain evidence="9">JEL0318</strain>
    </source>
</reference>
<keyword evidence="5" id="KW-0736">Signalosome</keyword>
<dbReference type="EMBL" id="JADGJD010000392">
    <property type="protein sequence ID" value="KAJ3051471.1"/>
    <property type="molecule type" value="Genomic_DNA"/>
</dbReference>
<evidence type="ECO:0000256" key="5">
    <source>
        <dbReference type="ARBA" id="ARBA00022790"/>
    </source>
</evidence>
<dbReference type="PROSITE" id="PS50250">
    <property type="entry name" value="PCI"/>
    <property type="match status" value="1"/>
</dbReference>
<evidence type="ECO:0000256" key="3">
    <source>
        <dbReference type="ARBA" id="ARBA00008793"/>
    </source>
</evidence>
<evidence type="ECO:0000256" key="4">
    <source>
        <dbReference type="ARBA" id="ARBA00022490"/>
    </source>
</evidence>
<comment type="subcellular location">
    <subcellularLocation>
        <location evidence="2">Cytoplasm</location>
    </subcellularLocation>
    <subcellularLocation>
        <location evidence="1">Nucleus</location>
    </subcellularLocation>
</comment>
<dbReference type="InterPro" id="IPR000717">
    <property type="entry name" value="PCI_dom"/>
</dbReference>
<dbReference type="GO" id="GO:0008180">
    <property type="term" value="C:COP9 signalosome"/>
    <property type="evidence" value="ECO:0007669"/>
    <property type="project" value="UniProtKB-KW"/>
</dbReference>
<dbReference type="SUPFAM" id="SSF46785">
    <property type="entry name" value="Winged helix' DNA-binding domain"/>
    <property type="match status" value="1"/>
</dbReference>
<evidence type="ECO:0000256" key="1">
    <source>
        <dbReference type="ARBA" id="ARBA00004123"/>
    </source>
</evidence>
<dbReference type="PANTHER" id="PTHR14145">
    <property type="entry name" value="26S PROTESOME SUBUNIT 6"/>
    <property type="match status" value="1"/>
</dbReference>
<evidence type="ECO:0000259" key="8">
    <source>
        <dbReference type="PROSITE" id="PS50250"/>
    </source>
</evidence>
<dbReference type="PANTHER" id="PTHR14145:SF2">
    <property type="entry name" value="COP9 SIGNALOSOME COMPLEX SUBUNIT 1"/>
    <property type="match status" value="1"/>
</dbReference>
<gene>
    <name evidence="9" type="primary">FUS6</name>
    <name evidence="9" type="ORF">HK097_007516</name>
</gene>
<dbReference type="Gene3D" id="1.25.40.570">
    <property type="match status" value="1"/>
</dbReference>
<accession>A0AAD5X5V1</accession>
<dbReference type="AlphaFoldDB" id="A0AAD5X5V1"/>
<name>A0AAD5X5V1_9FUNG</name>
<dbReference type="Pfam" id="PF10602">
    <property type="entry name" value="RPN7"/>
    <property type="match status" value="1"/>
</dbReference>
<keyword evidence="4" id="KW-0963">Cytoplasm</keyword>
<feature type="coiled-coil region" evidence="7">
    <location>
        <begin position="137"/>
        <end position="164"/>
    </location>
</feature>
<protein>
    <submittedName>
        <fullName evidence="9">COP9 signalosome complex subunit 1</fullName>
    </submittedName>
</protein>
<dbReference type="Proteomes" id="UP001212841">
    <property type="component" value="Unassembled WGS sequence"/>
</dbReference>
<feature type="domain" description="PCI" evidence="8">
    <location>
        <begin position="256"/>
        <end position="426"/>
    </location>
</feature>
<keyword evidence="10" id="KW-1185">Reference proteome</keyword>
<dbReference type="InterPro" id="IPR045135">
    <property type="entry name" value="Rpn7_N"/>
</dbReference>
<dbReference type="InterPro" id="IPR019585">
    <property type="entry name" value="Rpn7/CSN1"/>
</dbReference>
<evidence type="ECO:0000313" key="10">
    <source>
        <dbReference type="Proteomes" id="UP001212841"/>
    </source>
</evidence>
<proteinExistence type="inferred from homology"/>
<evidence type="ECO:0000313" key="9">
    <source>
        <dbReference type="EMBL" id="KAJ3051471.1"/>
    </source>
</evidence>
<dbReference type="Pfam" id="PF01399">
    <property type="entry name" value="PCI"/>
    <property type="match status" value="1"/>
</dbReference>
<evidence type="ECO:0000256" key="2">
    <source>
        <dbReference type="ARBA" id="ARBA00004496"/>
    </source>
</evidence>
<sequence length="472" mass="54178">MNPMDVDDEPGTPPPGIGPIQWHGVPLEGFLNGNSEGITEFTNKKKKTDKYFVTNQKLDLEAYSANYTGHTKINRLTFIADHCPPLAVEALKMALSELKGTGDTVRYHDVYQQLLRVSQSQNVHCPPMDNSWYNATSDAAKTKRNRLEQELKNYKNNLIKESIRMGHNDLGDFYYDIGDLANAMKSYSRTRDYCTTSKHIIDMCLNVIKVSIEMGNFSQIQPHFVKAEQTPEMPDRNITMGKLKCAMALADMDQGQFKKAARNLLDISFEMGSHFSDVISPNDIAVYGGLLSLASFDRMELKKNVFENSDFRQYLEAEPQIRELLQSFYNSKYQKCLDLLENMRSDLKLDIHLHEHVDRIYQNIRQKALVQYFSPFLSVDMNKMAAAFNTDVAQLEPELASLITENHIQARIDSHNKILKVKSADQRSNIFETSIKMGTEYKKQAHFAMLRIKLMRADLVVKTDDRDHRDHR</sequence>
<keyword evidence="6" id="KW-0539">Nucleus</keyword>
<evidence type="ECO:0000256" key="7">
    <source>
        <dbReference type="SAM" id="Coils"/>
    </source>
</evidence>
<comment type="caution">
    <text evidence="9">The sequence shown here is derived from an EMBL/GenBank/DDBJ whole genome shotgun (WGS) entry which is preliminary data.</text>
</comment>
<dbReference type="SMART" id="SM00088">
    <property type="entry name" value="PINT"/>
    <property type="match status" value="1"/>
</dbReference>
<keyword evidence="7" id="KW-0175">Coiled coil</keyword>
<dbReference type="GO" id="GO:0005737">
    <property type="term" value="C:cytoplasm"/>
    <property type="evidence" value="ECO:0007669"/>
    <property type="project" value="UniProtKB-SubCell"/>
</dbReference>
<evidence type="ECO:0000256" key="6">
    <source>
        <dbReference type="ARBA" id="ARBA00023242"/>
    </source>
</evidence>
<organism evidence="9 10">
    <name type="scientific">Rhizophlyctis rosea</name>
    <dbReference type="NCBI Taxonomy" id="64517"/>
    <lineage>
        <taxon>Eukaryota</taxon>
        <taxon>Fungi</taxon>
        <taxon>Fungi incertae sedis</taxon>
        <taxon>Chytridiomycota</taxon>
        <taxon>Chytridiomycota incertae sedis</taxon>
        <taxon>Chytridiomycetes</taxon>
        <taxon>Rhizophlyctidales</taxon>
        <taxon>Rhizophlyctidaceae</taxon>
        <taxon>Rhizophlyctis</taxon>
    </lineage>
</organism>
<comment type="similarity">
    <text evidence="3">Belongs to the CSN1 family.</text>
</comment>
<dbReference type="InterPro" id="IPR036390">
    <property type="entry name" value="WH_DNA-bd_sf"/>
</dbReference>